<reference evidence="1 2" key="1">
    <citation type="submission" date="2019-02" db="EMBL/GenBank/DDBJ databases">
        <title>Draft genome sequence of Arthrospira platensis NIES-3787.</title>
        <authorList>
            <person name="Yamaguchi H."/>
            <person name="Suzuki S."/>
            <person name="Kawachi M."/>
        </authorList>
    </citation>
    <scope>NUCLEOTIDE SEQUENCE [LARGE SCALE GENOMIC DNA]</scope>
    <source>
        <strain evidence="1 2">NIES-3787</strain>
    </source>
</reference>
<dbReference type="Proteomes" id="UP000438874">
    <property type="component" value="Unassembled WGS sequence"/>
</dbReference>
<proteinExistence type="predicted"/>
<protein>
    <submittedName>
        <fullName evidence="1">Uncharacterized protein</fullName>
    </submittedName>
</protein>
<gene>
    <name evidence="1" type="ORF">NIES3787_41540</name>
</gene>
<sequence length="128" mass="13673">MAQVARQTRDAVGQVNGVQHFTQAVALGRVELEEHGSPYVTFGPLVGLECKLQVFKHGELFKHRGLLELASNTKLGNFGFGIAQQIDSAAKEHGARVGPRFAGDDVHHGGFARTIGADDAAQLTRGNV</sequence>
<comment type="caution">
    <text evidence="1">The sequence shown here is derived from an EMBL/GenBank/DDBJ whole genome shotgun (WGS) entry which is preliminary data.</text>
</comment>
<dbReference type="AlphaFoldDB" id="A0A6H9GMV8"/>
<dbReference type="EMBL" id="BJCH01000154">
    <property type="protein sequence ID" value="GCL48435.1"/>
    <property type="molecule type" value="Genomic_DNA"/>
</dbReference>
<organism evidence="1 2">
    <name type="scientific">Microcystis aeruginosa NIES-3787</name>
    <dbReference type="NCBI Taxonomy" id="2517782"/>
    <lineage>
        <taxon>Bacteria</taxon>
        <taxon>Bacillati</taxon>
        <taxon>Cyanobacteriota</taxon>
        <taxon>Cyanophyceae</taxon>
        <taxon>Oscillatoriophycideae</taxon>
        <taxon>Chroococcales</taxon>
        <taxon>Microcystaceae</taxon>
        <taxon>Microcystis</taxon>
    </lineage>
</organism>
<name>A0A6H9GMV8_MICAE</name>
<evidence type="ECO:0000313" key="1">
    <source>
        <dbReference type="EMBL" id="GCL48435.1"/>
    </source>
</evidence>
<evidence type="ECO:0000313" key="2">
    <source>
        <dbReference type="Proteomes" id="UP000438874"/>
    </source>
</evidence>
<accession>A0A6H9GMV8</accession>